<feature type="signal peptide" evidence="1">
    <location>
        <begin position="1"/>
        <end position="23"/>
    </location>
</feature>
<comment type="caution">
    <text evidence="2">The sequence shown here is derived from an EMBL/GenBank/DDBJ whole genome shotgun (WGS) entry which is preliminary data.</text>
</comment>
<gene>
    <name evidence="2" type="ORF">F4W09_07035</name>
</gene>
<protein>
    <submittedName>
        <fullName evidence="2">Uncharacterized protein</fullName>
    </submittedName>
</protein>
<dbReference type="EMBL" id="VXLD01000003">
    <property type="protein sequence ID" value="KAB1856733.1"/>
    <property type="molecule type" value="Genomic_DNA"/>
</dbReference>
<evidence type="ECO:0000313" key="3">
    <source>
        <dbReference type="Proteomes" id="UP000325788"/>
    </source>
</evidence>
<dbReference type="Proteomes" id="UP000325788">
    <property type="component" value="Unassembled WGS sequence"/>
</dbReference>
<dbReference type="RefSeq" id="WP_151504413.1">
    <property type="nucleotide sequence ID" value="NZ_VXLD01000003.1"/>
</dbReference>
<reference evidence="2 3" key="1">
    <citation type="submission" date="2019-09" db="EMBL/GenBank/DDBJ databases">
        <title>Draft genome sequence of Acinetobacter tandoii W4-4-4 isolated from environmental water sample.</title>
        <authorList>
            <person name="Wee S.K."/>
            <person name="Yan B."/>
            <person name="Mustaffa S.B."/>
            <person name="Yap E.P.H."/>
        </authorList>
    </citation>
    <scope>NUCLEOTIDE SEQUENCE [LARGE SCALE GENOMIC DNA]</scope>
    <source>
        <strain evidence="2 3">W4-4-4</strain>
    </source>
</reference>
<keyword evidence="1" id="KW-0732">Signal</keyword>
<evidence type="ECO:0000313" key="2">
    <source>
        <dbReference type="EMBL" id="KAB1856733.1"/>
    </source>
</evidence>
<proteinExistence type="predicted"/>
<organism evidence="2 3">
    <name type="scientific">Acinetobacter tandoii</name>
    <dbReference type="NCBI Taxonomy" id="202954"/>
    <lineage>
        <taxon>Bacteria</taxon>
        <taxon>Pseudomonadati</taxon>
        <taxon>Pseudomonadota</taxon>
        <taxon>Gammaproteobacteria</taxon>
        <taxon>Moraxellales</taxon>
        <taxon>Moraxellaceae</taxon>
        <taxon>Acinetobacter</taxon>
    </lineage>
</organism>
<sequence>MYFSPKIFNALALGALLMSHGYANVPSDLSALTEQDLRLQTGDIQSQPDDVRQQIFDHYLIKLETAPQQWTLIDTARVSQEILPPERIPTFDLPLPILLHVYSIADGLQSDDPRLGLYRMIDPVVNPNSPIQYLQQAPQIQLNLGVVSIGTIEQQMNVDGLMKMFLLTPH</sequence>
<dbReference type="AlphaFoldDB" id="A0A5N4WLU6"/>
<feature type="chain" id="PRO_5024434308" evidence="1">
    <location>
        <begin position="24"/>
        <end position="170"/>
    </location>
</feature>
<accession>A0A5N4WLU6</accession>
<evidence type="ECO:0000256" key="1">
    <source>
        <dbReference type="SAM" id="SignalP"/>
    </source>
</evidence>
<name>A0A5N4WLU6_9GAMM</name>